<accession>A0A1J7IJT8</accession>
<dbReference type="OMA" id="EQLYYYR"/>
<reference evidence="2 3" key="1">
    <citation type="journal article" date="2017" name="Plant Biotechnol. J.">
        <title>A comprehensive draft genome sequence for lupin (Lupinus angustifolius), an emerging health food: insights into plant-microbe interactions and legume evolution.</title>
        <authorList>
            <person name="Hane J.K."/>
            <person name="Ming Y."/>
            <person name="Kamphuis L.G."/>
            <person name="Nelson M.N."/>
            <person name="Garg G."/>
            <person name="Atkins C.A."/>
            <person name="Bayer P.E."/>
            <person name="Bravo A."/>
            <person name="Bringans S."/>
            <person name="Cannon S."/>
            <person name="Edwards D."/>
            <person name="Foley R."/>
            <person name="Gao L.L."/>
            <person name="Harrison M.J."/>
            <person name="Huang W."/>
            <person name="Hurgobin B."/>
            <person name="Li S."/>
            <person name="Liu C.W."/>
            <person name="McGrath A."/>
            <person name="Morahan G."/>
            <person name="Murray J."/>
            <person name="Weller J."/>
            <person name="Jian J."/>
            <person name="Singh K.B."/>
        </authorList>
    </citation>
    <scope>NUCLEOTIDE SEQUENCE [LARGE SCALE GENOMIC DNA]</scope>
    <source>
        <strain evidence="3">cv. Tanjil</strain>
        <tissue evidence="2">Whole plant</tissue>
    </source>
</reference>
<dbReference type="KEGG" id="lang:109346219"/>
<dbReference type="PANTHER" id="PTHR46691">
    <property type="entry name" value="HIGH MOBILITY GROUP B PROTEIN 9"/>
    <property type="match status" value="1"/>
</dbReference>
<sequence>MKGKERKMVPLPSPPSSVKIEDFHITNATSADESIGTHFFSNDSDTFYIKLTNLLESTGLTLIVNVRETLLDLYIFYLEVTRRGGFRQVGREKKWGEVVSALKLDGNNVNLSDQVEKLYENVLYQFEQLYFYRVRAKQADAVNKTGGPLKRKWSTLASLSPLMNVRDGQMATKMCKDRSCQTTAQRRAGFVEQTVVLPAVATSNGRKKKRAGIPRGRSGYQIFLNEECARLKTSGRVSGGRTMIRMAIDAWNKMSDTEQKPYVEESKKHKEKLKETMITPSKQQNTMEEKRPNVCGDYPVTLQPVAHNSLDSRAAFGLAPKMTEKAPKNEESVTIFTRFAH</sequence>
<name>A0A1J7IJT8_LUPAN</name>
<evidence type="ECO:0000259" key="1">
    <source>
        <dbReference type="PROSITE" id="PS51011"/>
    </source>
</evidence>
<dbReference type="PANTHER" id="PTHR46691:SF5">
    <property type="entry name" value="HMG (HIGH MOBILITY GROUP) BOX PROTEIN"/>
    <property type="match status" value="1"/>
</dbReference>
<dbReference type="Gramene" id="OIW13059">
    <property type="protein sequence ID" value="OIW13059"/>
    <property type="gene ID" value="TanjilG_17619"/>
</dbReference>
<dbReference type="InterPro" id="IPR001606">
    <property type="entry name" value="ARID_dom"/>
</dbReference>
<dbReference type="Pfam" id="PF09011">
    <property type="entry name" value="HMG_box_2"/>
    <property type="match status" value="1"/>
</dbReference>
<protein>
    <recommendedName>
        <fullName evidence="1">ARID domain-containing protein</fullName>
    </recommendedName>
</protein>
<dbReference type="GO" id="GO:0003677">
    <property type="term" value="F:DNA binding"/>
    <property type="evidence" value="ECO:0007669"/>
    <property type="project" value="InterPro"/>
</dbReference>
<dbReference type="SMART" id="SM01014">
    <property type="entry name" value="ARID"/>
    <property type="match status" value="1"/>
</dbReference>
<dbReference type="SUPFAM" id="SSF47095">
    <property type="entry name" value="HMG-box"/>
    <property type="match status" value="1"/>
</dbReference>
<dbReference type="Proteomes" id="UP000188354">
    <property type="component" value="Chromosome LG04"/>
</dbReference>
<organism evidence="2 3">
    <name type="scientific">Lupinus angustifolius</name>
    <name type="common">Narrow-leaved blue lupine</name>
    <dbReference type="NCBI Taxonomy" id="3871"/>
    <lineage>
        <taxon>Eukaryota</taxon>
        <taxon>Viridiplantae</taxon>
        <taxon>Streptophyta</taxon>
        <taxon>Embryophyta</taxon>
        <taxon>Tracheophyta</taxon>
        <taxon>Spermatophyta</taxon>
        <taxon>Magnoliopsida</taxon>
        <taxon>eudicotyledons</taxon>
        <taxon>Gunneridae</taxon>
        <taxon>Pentapetalae</taxon>
        <taxon>rosids</taxon>
        <taxon>fabids</taxon>
        <taxon>Fabales</taxon>
        <taxon>Fabaceae</taxon>
        <taxon>Papilionoideae</taxon>
        <taxon>50 kb inversion clade</taxon>
        <taxon>genistoids sensu lato</taxon>
        <taxon>core genistoids</taxon>
        <taxon>Genisteae</taxon>
        <taxon>Lupinus</taxon>
    </lineage>
</organism>
<dbReference type="InterPro" id="IPR036431">
    <property type="entry name" value="ARID_dom_sf"/>
</dbReference>
<dbReference type="Gene3D" id="1.10.30.10">
    <property type="entry name" value="High mobility group box domain"/>
    <property type="match status" value="1"/>
</dbReference>
<dbReference type="EMBL" id="CM007364">
    <property type="protein sequence ID" value="OIW13059.1"/>
    <property type="molecule type" value="Genomic_DNA"/>
</dbReference>
<keyword evidence="3" id="KW-1185">Reference proteome</keyword>
<dbReference type="InterPro" id="IPR009071">
    <property type="entry name" value="HMG_box_dom"/>
</dbReference>
<dbReference type="PROSITE" id="PS51011">
    <property type="entry name" value="ARID"/>
    <property type="match status" value="1"/>
</dbReference>
<dbReference type="Gene3D" id="1.10.150.60">
    <property type="entry name" value="ARID DNA-binding domain"/>
    <property type="match status" value="1"/>
</dbReference>
<gene>
    <name evidence="2" type="ORF">TanjilG_17619</name>
</gene>
<evidence type="ECO:0000313" key="3">
    <source>
        <dbReference type="Proteomes" id="UP000188354"/>
    </source>
</evidence>
<proteinExistence type="predicted"/>
<dbReference type="AlphaFoldDB" id="A0A1J7IJT8"/>
<dbReference type="OrthoDB" id="1919336at2759"/>
<dbReference type="SMART" id="SM00501">
    <property type="entry name" value="BRIGHT"/>
    <property type="match status" value="1"/>
</dbReference>
<evidence type="ECO:0000313" key="2">
    <source>
        <dbReference type="EMBL" id="OIW13059.1"/>
    </source>
</evidence>
<dbReference type="STRING" id="3871.A0A1J7IJT8"/>
<dbReference type="Pfam" id="PF01388">
    <property type="entry name" value="ARID"/>
    <property type="match status" value="1"/>
</dbReference>
<dbReference type="CDD" id="cd00084">
    <property type="entry name" value="HMG-box_SF"/>
    <property type="match status" value="1"/>
</dbReference>
<dbReference type="InterPro" id="IPR036910">
    <property type="entry name" value="HMG_box_dom_sf"/>
</dbReference>
<dbReference type="SUPFAM" id="SSF46774">
    <property type="entry name" value="ARID-like"/>
    <property type="match status" value="1"/>
</dbReference>
<feature type="domain" description="ARID" evidence="1">
    <location>
        <begin position="41"/>
        <end position="131"/>
    </location>
</feature>